<name>A0AAE2MQX0_RHILE</name>
<sequence length="512" mass="56921">MKRGFHMISFETKSAHVPLFVNEHFEHGAKASIIIGTNGSGKSRVLAAIADELCNIKAIVDGRDDALPSLRIRSSQLSLPRQDGDLTKGVTTGRFDMRLSYWLDGSVWSVERHERTLAVSRDGREVPASEVVLPDKVLAIAHLPMDRFRFAGRDEDGFYQYLGLRQSTNMTSTGAIETSTFFSFLTAIREGTTSRLSEHWFPYLNLELPIYGEITVEPRSLALMRSFQEFVAKAVQYLSRRNSPVAGMMEENRQAVIDDLEIVWSLIRSLRDYSHHVPSSRGTTFRFEILPSFPAIGGDLDYFVKALEIGRRLRLFGGARLCFHKQGRLFTFGDLSSGEQHILSTVTGIVANLAETSAVFIDEPEVSLHPAWQIQYVPSLLQTLAAYPATHVVIATHSHFLVSDLQQPVGSLTVAGGPSDRAFEAYDGDVFGRSPDNILYRVFGIGTSGNSYVEHDLTIALEMISGTRRRNLAELGRIYRRLVPIAAPDNPALAEILRSIEAYLGENNNAEA</sequence>
<gene>
    <name evidence="2" type="ORF">GGE16_005818</name>
</gene>
<dbReference type="EMBL" id="JACIGO010000011">
    <property type="protein sequence ID" value="MBB4293724.1"/>
    <property type="molecule type" value="Genomic_DNA"/>
</dbReference>
<organism evidence="2 3">
    <name type="scientific">Rhizobium leguminosarum</name>
    <dbReference type="NCBI Taxonomy" id="384"/>
    <lineage>
        <taxon>Bacteria</taxon>
        <taxon>Pseudomonadati</taxon>
        <taxon>Pseudomonadota</taxon>
        <taxon>Alphaproteobacteria</taxon>
        <taxon>Hyphomicrobiales</taxon>
        <taxon>Rhizobiaceae</taxon>
        <taxon>Rhizobium/Agrobacterium group</taxon>
        <taxon>Rhizobium</taxon>
    </lineage>
</organism>
<dbReference type="InterPro" id="IPR003959">
    <property type="entry name" value="ATPase_AAA_core"/>
</dbReference>
<dbReference type="RefSeq" id="WP_164517710.1">
    <property type="nucleotide sequence ID" value="NZ_JACHAZ010000006.1"/>
</dbReference>
<dbReference type="InterPro" id="IPR051396">
    <property type="entry name" value="Bact_Antivir_Def_Nuclease"/>
</dbReference>
<proteinExistence type="predicted"/>
<evidence type="ECO:0000259" key="1">
    <source>
        <dbReference type="Pfam" id="PF13304"/>
    </source>
</evidence>
<accession>A0AAE2MQX0</accession>
<evidence type="ECO:0000313" key="3">
    <source>
        <dbReference type="Proteomes" id="UP000538507"/>
    </source>
</evidence>
<reference evidence="2 3" key="1">
    <citation type="submission" date="2020-08" db="EMBL/GenBank/DDBJ databases">
        <title>Genomic Encyclopedia of Type Strains, Phase IV (KMG-V): Genome sequencing to study the core and pangenomes of soil and plant-associated prokaryotes.</title>
        <authorList>
            <person name="Whitman W."/>
        </authorList>
    </citation>
    <scope>NUCLEOTIDE SEQUENCE [LARGE SCALE GENOMIC DNA]</scope>
    <source>
        <strain evidence="2 3">SEMIA 415</strain>
    </source>
</reference>
<dbReference type="SUPFAM" id="SSF52540">
    <property type="entry name" value="P-loop containing nucleoside triphosphate hydrolases"/>
    <property type="match status" value="1"/>
</dbReference>
<dbReference type="GO" id="GO:0016887">
    <property type="term" value="F:ATP hydrolysis activity"/>
    <property type="evidence" value="ECO:0007669"/>
    <property type="project" value="InterPro"/>
</dbReference>
<dbReference type="InterPro" id="IPR027417">
    <property type="entry name" value="P-loop_NTPase"/>
</dbReference>
<dbReference type="AlphaFoldDB" id="A0AAE2MQX0"/>
<dbReference type="PANTHER" id="PTHR43581:SF3">
    <property type="entry name" value="AAA+ ATPASE DOMAIN-CONTAINING PROTEIN"/>
    <property type="match status" value="1"/>
</dbReference>
<dbReference type="Proteomes" id="UP000538507">
    <property type="component" value="Unassembled WGS sequence"/>
</dbReference>
<dbReference type="GO" id="GO:0005524">
    <property type="term" value="F:ATP binding"/>
    <property type="evidence" value="ECO:0007669"/>
    <property type="project" value="InterPro"/>
</dbReference>
<dbReference type="Gene3D" id="3.40.50.300">
    <property type="entry name" value="P-loop containing nucleotide triphosphate hydrolases"/>
    <property type="match status" value="1"/>
</dbReference>
<protein>
    <submittedName>
        <fullName evidence="2">ATPase</fullName>
    </submittedName>
</protein>
<feature type="domain" description="ATPase AAA-type core" evidence="1">
    <location>
        <begin position="305"/>
        <end position="403"/>
    </location>
</feature>
<comment type="caution">
    <text evidence="2">The sequence shown here is derived from an EMBL/GenBank/DDBJ whole genome shotgun (WGS) entry which is preliminary data.</text>
</comment>
<evidence type="ECO:0000313" key="2">
    <source>
        <dbReference type="EMBL" id="MBB4293724.1"/>
    </source>
</evidence>
<dbReference type="Pfam" id="PF13304">
    <property type="entry name" value="AAA_21"/>
    <property type="match status" value="1"/>
</dbReference>
<dbReference type="PANTHER" id="PTHR43581">
    <property type="entry name" value="ATP/GTP PHOSPHATASE"/>
    <property type="match status" value="1"/>
</dbReference>